<name>W9CE93_SCLBF</name>
<reference evidence="1 2" key="1">
    <citation type="journal article" date="2014" name="Genome Announc.">
        <title>Draft genome sequence of Sclerotinia borealis, a psychrophilic plant pathogenic fungus.</title>
        <authorList>
            <person name="Mardanov A.V."/>
            <person name="Beletsky A.V."/>
            <person name="Kadnikov V.V."/>
            <person name="Ignatov A.N."/>
            <person name="Ravin N.V."/>
        </authorList>
    </citation>
    <scope>NUCLEOTIDE SEQUENCE [LARGE SCALE GENOMIC DNA]</scope>
    <source>
        <strain evidence="2">F-4157</strain>
    </source>
</reference>
<dbReference type="AlphaFoldDB" id="W9CE93"/>
<dbReference type="EMBL" id="AYSA01000339">
    <property type="protein sequence ID" value="ESZ93124.1"/>
    <property type="molecule type" value="Genomic_DNA"/>
</dbReference>
<dbReference type="Proteomes" id="UP000019487">
    <property type="component" value="Unassembled WGS sequence"/>
</dbReference>
<proteinExistence type="predicted"/>
<sequence length="104" mass="12320">MSSWLIGLWTKYHMTPNIYLLRSRINAKVVRPTSDELDTKLDANAWQCRRRKLRRTKAPSDPHPPERIRLPWFRANTTKIQMKGPNEVWSNEYAHLPRAVCHIS</sequence>
<accession>W9CE93</accession>
<organism evidence="1 2">
    <name type="scientific">Sclerotinia borealis (strain F-4128)</name>
    <dbReference type="NCBI Taxonomy" id="1432307"/>
    <lineage>
        <taxon>Eukaryota</taxon>
        <taxon>Fungi</taxon>
        <taxon>Dikarya</taxon>
        <taxon>Ascomycota</taxon>
        <taxon>Pezizomycotina</taxon>
        <taxon>Leotiomycetes</taxon>
        <taxon>Helotiales</taxon>
        <taxon>Sclerotiniaceae</taxon>
        <taxon>Sclerotinia</taxon>
    </lineage>
</organism>
<gene>
    <name evidence="1" type="ORF">SBOR_6496</name>
</gene>
<comment type="caution">
    <text evidence="1">The sequence shown here is derived from an EMBL/GenBank/DDBJ whole genome shotgun (WGS) entry which is preliminary data.</text>
</comment>
<dbReference type="HOGENOM" id="CLU_2251630_0_0_1"/>
<keyword evidence="2" id="KW-1185">Reference proteome</keyword>
<evidence type="ECO:0000313" key="1">
    <source>
        <dbReference type="EMBL" id="ESZ93124.1"/>
    </source>
</evidence>
<evidence type="ECO:0000313" key="2">
    <source>
        <dbReference type="Proteomes" id="UP000019487"/>
    </source>
</evidence>
<protein>
    <submittedName>
        <fullName evidence="1">Uncharacterized protein</fullName>
    </submittedName>
</protein>